<dbReference type="Pfam" id="PF00672">
    <property type="entry name" value="HAMP"/>
    <property type="match status" value="1"/>
</dbReference>
<dbReference type="InterPro" id="IPR003660">
    <property type="entry name" value="HAMP_dom"/>
</dbReference>
<evidence type="ECO:0000313" key="8">
    <source>
        <dbReference type="EMBL" id="PSU46350.1"/>
    </source>
</evidence>
<feature type="domain" description="HAMP" evidence="7">
    <location>
        <begin position="335"/>
        <end position="388"/>
    </location>
</feature>
<dbReference type="GO" id="GO:0006935">
    <property type="term" value="P:chemotaxis"/>
    <property type="evidence" value="ECO:0007669"/>
    <property type="project" value="UniProtKB-ARBA"/>
</dbReference>
<feature type="domain" description="Methyl-accepting transducer" evidence="6">
    <location>
        <begin position="393"/>
        <end position="629"/>
    </location>
</feature>
<keyword evidence="9" id="KW-1185">Reference proteome</keyword>
<evidence type="ECO:0000256" key="3">
    <source>
        <dbReference type="ARBA" id="ARBA00029447"/>
    </source>
</evidence>
<evidence type="ECO:0000256" key="2">
    <source>
        <dbReference type="ARBA" id="ARBA00023224"/>
    </source>
</evidence>
<dbReference type="EMBL" id="PYMJ01000022">
    <property type="protein sequence ID" value="PSU46350.1"/>
    <property type="molecule type" value="Genomic_DNA"/>
</dbReference>
<keyword evidence="5" id="KW-0472">Membrane</keyword>
<evidence type="ECO:0000259" key="6">
    <source>
        <dbReference type="PROSITE" id="PS50111"/>
    </source>
</evidence>
<dbReference type="CDD" id="cd11386">
    <property type="entry name" value="MCP_signal"/>
    <property type="match status" value="1"/>
</dbReference>
<proteinExistence type="inferred from homology"/>
<accession>A0A2T3JBW1</accession>
<dbReference type="CDD" id="cd06225">
    <property type="entry name" value="HAMP"/>
    <property type="match status" value="1"/>
</dbReference>
<name>A0A2T3JBW1_9GAMM</name>
<evidence type="ECO:0000256" key="4">
    <source>
        <dbReference type="PROSITE-ProRule" id="PRU00284"/>
    </source>
</evidence>
<dbReference type="Proteomes" id="UP000240987">
    <property type="component" value="Unassembled WGS sequence"/>
</dbReference>
<dbReference type="Pfam" id="PF00015">
    <property type="entry name" value="MCPsignal"/>
    <property type="match status" value="1"/>
</dbReference>
<protein>
    <submittedName>
        <fullName evidence="8">Methyl-accepting chemotaxis protein</fullName>
    </submittedName>
</protein>
<dbReference type="OrthoDB" id="5731264at2"/>
<keyword evidence="5" id="KW-0812">Transmembrane</keyword>
<keyword evidence="5" id="KW-1133">Transmembrane helix</keyword>
<dbReference type="AlphaFoldDB" id="A0A2T3JBW1"/>
<reference evidence="8 9" key="1">
    <citation type="submission" date="2018-01" db="EMBL/GenBank/DDBJ databases">
        <title>Whole genome sequencing of Histamine producing bacteria.</title>
        <authorList>
            <person name="Butler K."/>
        </authorList>
    </citation>
    <scope>NUCLEOTIDE SEQUENCE [LARGE SCALE GENOMIC DNA]</scope>
    <source>
        <strain evidence="8 9">JCM 12947</strain>
    </source>
</reference>
<dbReference type="Pfam" id="PF12729">
    <property type="entry name" value="4HB_MCP_1"/>
    <property type="match status" value="1"/>
</dbReference>
<evidence type="ECO:0000256" key="5">
    <source>
        <dbReference type="SAM" id="Phobius"/>
    </source>
</evidence>
<dbReference type="PROSITE" id="PS50111">
    <property type="entry name" value="CHEMOTAXIS_TRANSDUC_2"/>
    <property type="match status" value="1"/>
</dbReference>
<comment type="subcellular location">
    <subcellularLocation>
        <location evidence="1">Membrane</location>
    </subcellularLocation>
</comment>
<comment type="caution">
    <text evidence="8">The sequence shown here is derived from an EMBL/GenBank/DDBJ whole genome shotgun (WGS) entry which is preliminary data.</text>
</comment>
<sequence>MKLSIARKLRLSFLLVTTLFLFSSVALYKLVSQVETNANSLLNVDLPTVDASRSLQQSVQASMSSVRAYMLLGANKNTAAELQSELAKTIASVDVLLPTLQAHLTSENYDQIDLQWKSLVNAQSEIMRISHTEDNLPAHTLLLNEAAPIAEVALDQLQGLLNEEENNPFGGDRKRLIKVYADSYNSLANSLSVLRDFLLYGEQEYSDKYNDLIISHKKSVAEINAKIDRLSESDVNLWRLFEEMQKMYLPLADQVIALRQAPDWNKANFMMTNNVIPIATQLELSLEKIVQNQQTIAQASGFAINTSVANVIWMLVVTAIIASLSAFIIATWLGRNIGLRLSIIAKRAEDISLGDFSGRPLKNSGSDELATLMVTVNRMTESLSSLVQGVSNKADDVDSSMASLLNINAKTANETQNQANKVGSMATAIEELSVTTNETAQNTQDVSASVQTSTKYLTSGEQALTQNKLTAEELHQLIESASGMVHSLSEESNRIERVTEVIESLAQQTNLLALNAAIEAARAGEQGRGFAVVADEVRLLAQRTTDSTTEINSIVEAIQSSTVQVVKVIGESQRLVQTGAQQTSTASNMLLETINQMQDVSQKVSDVAVATEQQSSVSQSLADIVHQLSDSANDVSNNCDDANTTSQEIKHKVVDLNNEMAKFTV</sequence>
<dbReference type="SUPFAM" id="SSF58104">
    <property type="entry name" value="Methyl-accepting chemotaxis protein (MCP) signaling domain"/>
    <property type="match status" value="1"/>
</dbReference>
<dbReference type="PROSITE" id="PS50885">
    <property type="entry name" value="HAMP"/>
    <property type="match status" value="1"/>
</dbReference>
<dbReference type="Gene3D" id="1.10.287.950">
    <property type="entry name" value="Methyl-accepting chemotaxis protein"/>
    <property type="match status" value="1"/>
</dbReference>
<dbReference type="PANTHER" id="PTHR32089:SF112">
    <property type="entry name" value="LYSOZYME-LIKE PROTEIN-RELATED"/>
    <property type="match status" value="1"/>
</dbReference>
<evidence type="ECO:0000256" key="1">
    <source>
        <dbReference type="ARBA" id="ARBA00004370"/>
    </source>
</evidence>
<dbReference type="GO" id="GO:0007165">
    <property type="term" value="P:signal transduction"/>
    <property type="evidence" value="ECO:0007669"/>
    <property type="project" value="UniProtKB-KW"/>
</dbReference>
<dbReference type="SMART" id="SM00283">
    <property type="entry name" value="MA"/>
    <property type="match status" value="1"/>
</dbReference>
<dbReference type="InterPro" id="IPR004089">
    <property type="entry name" value="MCPsignal_dom"/>
</dbReference>
<dbReference type="GO" id="GO:0016020">
    <property type="term" value="C:membrane"/>
    <property type="evidence" value="ECO:0007669"/>
    <property type="project" value="UniProtKB-SubCell"/>
</dbReference>
<gene>
    <name evidence="8" type="ORF">C9J12_18900</name>
</gene>
<dbReference type="InterPro" id="IPR024478">
    <property type="entry name" value="HlyB_4HB_MCP"/>
</dbReference>
<organism evidence="8 9">
    <name type="scientific">Photobacterium frigidiphilum</name>
    <dbReference type="NCBI Taxonomy" id="264736"/>
    <lineage>
        <taxon>Bacteria</taxon>
        <taxon>Pseudomonadati</taxon>
        <taxon>Pseudomonadota</taxon>
        <taxon>Gammaproteobacteria</taxon>
        <taxon>Vibrionales</taxon>
        <taxon>Vibrionaceae</taxon>
        <taxon>Photobacterium</taxon>
    </lineage>
</organism>
<feature type="transmembrane region" description="Helical" evidence="5">
    <location>
        <begin position="311"/>
        <end position="333"/>
    </location>
</feature>
<comment type="similarity">
    <text evidence="3">Belongs to the methyl-accepting chemotaxis (MCP) protein family.</text>
</comment>
<dbReference type="FunFam" id="1.10.287.950:FF:000001">
    <property type="entry name" value="Methyl-accepting chemotaxis sensory transducer"/>
    <property type="match status" value="1"/>
</dbReference>
<dbReference type="RefSeq" id="WP_107244130.1">
    <property type="nucleotide sequence ID" value="NZ_PYMJ01000022.1"/>
</dbReference>
<evidence type="ECO:0000313" key="9">
    <source>
        <dbReference type="Proteomes" id="UP000240987"/>
    </source>
</evidence>
<evidence type="ECO:0000259" key="7">
    <source>
        <dbReference type="PROSITE" id="PS50885"/>
    </source>
</evidence>
<dbReference type="SMART" id="SM00304">
    <property type="entry name" value="HAMP"/>
    <property type="match status" value="1"/>
</dbReference>
<keyword evidence="2 4" id="KW-0807">Transducer</keyword>
<dbReference type="PANTHER" id="PTHR32089">
    <property type="entry name" value="METHYL-ACCEPTING CHEMOTAXIS PROTEIN MCPB"/>
    <property type="match status" value="1"/>
</dbReference>